<dbReference type="GeneID" id="102807549"/>
<dbReference type="PANTHER" id="PTHR16166:SF141">
    <property type="entry name" value="INTERMEMBRANE LIPID TRANSFER PROTEIN VPS13D"/>
    <property type="match status" value="1"/>
</dbReference>
<proteinExistence type="predicted"/>
<feature type="region of interest" description="Disordered" evidence="1">
    <location>
        <begin position="73"/>
        <end position="92"/>
    </location>
</feature>
<accession>A0ABM0LY39</accession>
<evidence type="ECO:0000256" key="1">
    <source>
        <dbReference type="SAM" id="MobiDB-lite"/>
    </source>
</evidence>
<protein>
    <submittedName>
        <fullName evidence="3">Vacuolar protein sorting-associated protein 13D-like</fullName>
    </submittedName>
</protein>
<dbReference type="RefSeq" id="XP_006812680.1">
    <property type="nucleotide sequence ID" value="XM_006812617.1"/>
</dbReference>
<feature type="non-terminal residue" evidence="3">
    <location>
        <position position="1"/>
    </location>
</feature>
<keyword evidence="2" id="KW-1185">Reference proteome</keyword>
<evidence type="ECO:0000313" key="3">
    <source>
        <dbReference type="RefSeq" id="XP_006812680.1"/>
    </source>
</evidence>
<reference evidence="3" key="1">
    <citation type="submission" date="2025-08" db="UniProtKB">
        <authorList>
            <consortium name="RefSeq"/>
        </authorList>
    </citation>
    <scope>IDENTIFICATION</scope>
    <source>
        <tissue evidence="3">Testes</tissue>
    </source>
</reference>
<gene>
    <name evidence="3" type="primary">LOC102807549</name>
</gene>
<name>A0ABM0LY39_SACKO</name>
<feature type="compositionally biased region" description="Basic and acidic residues" evidence="1">
    <location>
        <begin position="83"/>
        <end position="92"/>
    </location>
</feature>
<sequence length="496" mass="53838">DGRLCCGLGGLFVQAKDGILGMKEGNIAVLGPGHGATKDNIPVEQAQLEQSSVHESSSEEYILIQEKGIEMRKRHLSSSSQTEDDRDKPVKEQQIRLSMLTTKLPPELQILKTKLGIPLVKFEDAHVYLDPFERHHPFETRDFLVTAILKHYTEELKSQAAKILGSFDFLGNPVGLLTDVRDGVSGLVKHGNLFGFVENVTHGVSNSAAKMTGSLSDGIGTIAMDSRHQDIRETIRSSHSGSSKDHIVAGLKGLGFGIVGGLTSVFTQTYDGASQDGVEGFLKGLSKGVVGTVTKPAAGVLDLAASAAAAVRDSSKLAQVQPSRVRKPRCCIGPGGMLTKYSENAAEAQVKLLHLNDGDLTERFIALEQLRVDRDNKDGGNLCALVSSEKVYFLGGDPSNIELTEIVLVVLYSDLYGAQHMQKDGKDYIELTMKADSEMGIGAPYHAQQKRPQVRCDSSEIAQKVTQLINYSKNQYDELKQVLSMLQHNTGLQLQI</sequence>
<dbReference type="InterPro" id="IPR026847">
    <property type="entry name" value="VPS13"/>
</dbReference>
<organism evidence="2 3">
    <name type="scientific">Saccoglossus kowalevskii</name>
    <name type="common">Acorn worm</name>
    <dbReference type="NCBI Taxonomy" id="10224"/>
    <lineage>
        <taxon>Eukaryota</taxon>
        <taxon>Metazoa</taxon>
        <taxon>Hemichordata</taxon>
        <taxon>Enteropneusta</taxon>
        <taxon>Harrimaniidae</taxon>
        <taxon>Saccoglossus</taxon>
    </lineage>
</organism>
<dbReference type="PANTHER" id="PTHR16166">
    <property type="entry name" value="VACUOLAR PROTEIN SORTING-ASSOCIATED PROTEIN VPS13"/>
    <property type="match status" value="1"/>
</dbReference>
<dbReference type="Proteomes" id="UP000694865">
    <property type="component" value="Unplaced"/>
</dbReference>
<evidence type="ECO:0000313" key="2">
    <source>
        <dbReference type="Proteomes" id="UP000694865"/>
    </source>
</evidence>